<dbReference type="AlphaFoldDB" id="A0A382XF33"/>
<keyword evidence="1" id="KW-0812">Transmembrane</keyword>
<name>A0A382XF33_9ZZZZ</name>
<evidence type="ECO:0000259" key="2">
    <source>
        <dbReference type="Pfam" id="PF02470"/>
    </source>
</evidence>
<evidence type="ECO:0000313" key="3">
    <source>
        <dbReference type="EMBL" id="SVD69672.1"/>
    </source>
</evidence>
<dbReference type="InterPro" id="IPR003399">
    <property type="entry name" value="Mce/MlaD"/>
</dbReference>
<keyword evidence="1" id="KW-0472">Membrane</keyword>
<proteinExistence type="predicted"/>
<keyword evidence="1" id="KW-1133">Transmembrane helix</keyword>
<dbReference type="Pfam" id="PF02470">
    <property type="entry name" value="MlaD"/>
    <property type="match status" value="1"/>
</dbReference>
<reference evidence="3" key="1">
    <citation type="submission" date="2018-05" db="EMBL/GenBank/DDBJ databases">
        <authorList>
            <person name="Lanie J.A."/>
            <person name="Ng W.-L."/>
            <person name="Kazmierczak K.M."/>
            <person name="Andrzejewski T.M."/>
            <person name="Davidsen T.M."/>
            <person name="Wayne K.J."/>
            <person name="Tettelin H."/>
            <person name="Glass J.I."/>
            <person name="Rusch D."/>
            <person name="Podicherti R."/>
            <person name="Tsui H.-C.T."/>
            <person name="Winkler M.E."/>
        </authorList>
    </citation>
    <scope>NUCLEOTIDE SEQUENCE</scope>
</reference>
<organism evidence="3">
    <name type="scientific">marine metagenome</name>
    <dbReference type="NCBI Taxonomy" id="408172"/>
    <lineage>
        <taxon>unclassified sequences</taxon>
        <taxon>metagenomes</taxon>
        <taxon>ecological metagenomes</taxon>
    </lineage>
</organism>
<gene>
    <name evidence="3" type="ORF">METZ01_LOCUS422526</name>
</gene>
<feature type="transmembrane region" description="Helical" evidence="1">
    <location>
        <begin position="7"/>
        <end position="26"/>
    </location>
</feature>
<evidence type="ECO:0000256" key="1">
    <source>
        <dbReference type="SAM" id="Phobius"/>
    </source>
</evidence>
<accession>A0A382XF33</accession>
<dbReference type="PANTHER" id="PTHR33371:SF4">
    <property type="entry name" value="INTERMEMBRANE PHOSPHOLIPID TRANSPORT SYSTEM BINDING PROTEIN MLAD"/>
    <property type="match status" value="1"/>
</dbReference>
<sequence length="153" mass="16594">MQTKQELTVGMLIATICAGSLVLVALSNQFGDRSEAEGRRLIAEFARIDGLTTNSPVRIAGLTVGKVNSTLLNEDYRVTVVMSVDDDVEIPSETAAIIETDGLFGEKYIELQLGGDEEILTDGDSISFTQDSLVIEELIARIIRQSKLQSTSK</sequence>
<dbReference type="EMBL" id="UINC01167264">
    <property type="protein sequence ID" value="SVD69672.1"/>
    <property type="molecule type" value="Genomic_DNA"/>
</dbReference>
<feature type="domain" description="Mce/MlaD" evidence="2">
    <location>
        <begin position="38"/>
        <end position="112"/>
    </location>
</feature>
<dbReference type="PANTHER" id="PTHR33371">
    <property type="entry name" value="INTERMEMBRANE PHOSPHOLIPID TRANSPORT SYSTEM BINDING PROTEIN MLAD-RELATED"/>
    <property type="match status" value="1"/>
</dbReference>
<dbReference type="InterPro" id="IPR052336">
    <property type="entry name" value="MlaD_Phospholipid_Transporter"/>
</dbReference>
<protein>
    <recommendedName>
        <fullName evidence="2">Mce/MlaD domain-containing protein</fullName>
    </recommendedName>
</protein>